<evidence type="ECO:0000256" key="1">
    <source>
        <dbReference type="SAM" id="Phobius"/>
    </source>
</evidence>
<feature type="transmembrane region" description="Helical" evidence="1">
    <location>
        <begin position="76"/>
        <end position="92"/>
    </location>
</feature>
<organism evidence="2 3">
    <name type="scientific">Solibaculum mannosilyticum</name>
    <dbReference type="NCBI Taxonomy" id="2780922"/>
    <lineage>
        <taxon>Bacteria</taxon>
        <taxon>Bacillati</taxon>
        <taxon>Bacillota</taxon>
        <taxon>Clostridia</taxon>
        <taxon>Eubacteriales</taxon>
        <taxon>Oscillospiraceae</taxon>
        <taxon>Solibaculum</taxon>
    </lineage>
</organism>
<evidence type="ECO:0000313" key="3">
    <source>
        <dbReference type="Proteomes" id="UP000593890"/>
    </source>
</evidence>
<accession>A0A7I8D6M9</accession>
<feature type="transmembrane region" description="Helical" evidence="1">
    <location>
        <begin position="54"/>
        <end position="70"/>
    </location>
</feature>
<keyword evidence="1" id="KW-0812">Transmembrane</keyword>
<gene>
    <name evidence="2" type="ORF">C12CBH8_09430</name>
</gene>
<feature type="transmembrane region" description="Helical" evidence="1">
    <location>
        <begin position="7"/>
        <end position="24"/>
    </location>
</feature>
<dbReference type="EMBL" id="AP023321">
    <property type="protein sequence ID" value="BCI60304.1"/>
    <property type="molecule type" value="Genomic_DNA"/>
</dbReference>
<feature type="transmembrane region" description="Helical" evidence="1">
    <location>
        <begin position="104"/>
        <end position="124"/>
    </location>
</feature>
<keyword evidence="1" id="KW-1133">Transmembrane helix</keyword>
<feature type="transmembrane region" description="Helical" evidence="1">
    <location>
        <begin position="30"/>
        <end position="47"/>
    </location>
</feature>
<dbReference type="Proteomes" id="UP000593890">
    <property type="component" value="Chromosome"/>
</dbReference>
<reference evidence="3" key="1">
    <citation type="submission" date="2020-07" db="EMBL/GenBank/DDBJ databases">
        <title>Complete genome sequencing of Clostridia bacterium strain 12CBH8.</title>
        <authorList>
            <person name="Sakamoto M."/>
            <person name="Murakami T."/>
            <person name="Mori H."/>
        </authorList>
    </citation>
    <scope>NUCLEOTIDE SEQUENCE [LARGE SCALE GENOMIC DNA]</scope>
    <source>
        <strain evidence="3">12CBH8</strain>
    </source>
</reference>
<evidence type="ECO:0000313" key="2">
    <source>
        <dbReference type="EMBL" id="BCI60304.1"/>
    </source>
</evidence>
<protein>
    <submittedName>
        <fullName evidence="2">Uncharacterized protein</fullName>
    </submittedName>
</protein>
<dbReference type="KEGG" id="sman:C12CBH8_09430"/>
<dbReference type="AlphaFoldDB" id="A0A7I8D6M9"/>
<keyword evidence="1" id="KW-0472">Membrane</keyword>
<proteinExistence type="predicted"/>
<dbReference type="RefSeq" id="WP_215533669.1">
    <property type="nucleotide sequence ID" value="NZ_AP023321.1"/>
</dbReference>
<feature type="transmembrane region" description="Helical" evidence="1">
    <location>
        <begin position="136"/>
        <end position="166"/>
    </location>
</feature>
<sequence>MRNSAKVTLGGMIAGLSVVCMFLTRVIPTMTYALPAIAGALLILLTIEAGTKWALGAFAVTAVLSFVLAVDPQASILYVAFLGYYPILKSWLERIPKRWIEWVVKFALFNVAAVASYWVTIWITGVPDDFLTSFGAWGPVILLVLGNVTFLIYDYALTKVITLYMYRFHKRVRKLFHA</sequence>
<keyword evidence="3" id="KW-1185">Reference proteome</keyword>
<name>A0A7I8D6M9_9FIRM</name>